<name>V7HXE6_9LACO</name>
<dbReference type="SUPFAM" id="SSF52096">
    <property type="entry name" value="ClpP/crotonase"/>
    <property type="match status" value="1"/>
</dbReference>
<evidence type="ECO:0000313" key="8">
    <source>
        <dbReference type="Proteomes" id="UP000018559"/>
    </source>
</evidence>
<dbReference type="NCBIfam" id="NF045542">
    <property type="entry name" value="Clp_rel_HeadMat"/>
    <property type="match status" value="1"/>
</dbReference>
<evidence type="ECO:0000313" key="7">
    <source>
        <dbReference type="EMBL" id="ETA73863.1"/>
    </source>
</evidence>
<reference evidence="7 8" key="1">
    <citation type="journal article" date="2014" name="Genome Announc.">
        <title>The Genome of the Predominant Equine Lactobacillus Species, Lactobacillus equi, Is Reflective of Its Lifestyle Adaptations to an Herbivorous Host.</title>
        <authorList>
            <person name="O'Donnell M.M."/>
            <person name="Harris H.M."/>
            <person name="O'Toole P.W."/>
            <person name="Ross R.P."/>
        </authorList>
    </citation>
    <scope>NUCLEOTIDE SEQUENCE [LARGE SCALE GENOMIC DNA]</scope>
    <source>
        <strain evidence="7 8">DPC 6820</strain>
    </source>
</reference>
<keyword evidence="3 7" id="KW-0645">Protease</keyword>
<dbReference type="RefSeq" id="WP_023859928.1">
    <property type="nucleotide sequence ID" value="NZ_AWWH01000146.1"/>
</dbReference>
<dbReference type="InterPro" id="IPR001907">
    <property type="entry name" value="ClpP"/>
</dbReference>
<dbReference type="CDD" id="cd07016">
    <property type="entry name" value="S14_ClpP_1"/>
    <property type="match status" value="1"/>
</dbReference>
<keyword evidence="5" id="KW-0720">Serine protease</keyword>
<evidence type="ECO:0000256" key="5">
    <source>
        <dbReference type="ARBA" id="ARBA00022825"/>
    </source>
</evidence>
<keyword evidence="2" id="KW-0963">Cytoplasm</keyword>
<dbReference type="InterPro" id="IPR029045">
    <property type="entry name" value="ClpP/crotonase-like_dom_sf"/>
</dbReference>
<dbReference type="PANTHER" id="PTHR10381">
    <property type="entry name" value="ATP-DEPENDENT CLP PROTEASE PROTEOLYTIC SUBUNIT"/>
    <property type="match status" value="1"/>
</dbReference>
<dbReference type="PATRIC" id="fig|1392007.3.peg.1336"/>
<evidence type="ECO:0000256" key="3">
    <source>
        <dbReference type="ARBA" id="ARBA00022670"/>
    </source>
</evidence>
<dbReference type="GO" id="GO:0006515">
    <property type="term" value="P:protein quality control for misfolded or incompletely synthesized proteins"/>
    <property type="evidence" value="ECO:0007669"/>
    <property type="project" value="TreeGrafter"/>
</dbReference>
<keyword evidence="4" id="KW-0378">Hydrolase</keyword>
<organism evidence="7 8">
    <name type="scientific">Ligilactobacillus equi DPC 6820</name>
    <dbReference type="NCBI Taxonomy" id="1392007"/>
    <lineage>
        <taxon>Bacteria</taxon>
        <taxon>Bacillati</taxon>
        <taxon>Bacillota</taxon>
        <taxon>Bacilli</taxon>
        <taxon>Lactobacillales</taxon>
        <taxon>Lactobacillaceae</taxon>
        <taxon>Ligilactobacillus</taxon>
    </lineage>
</organism>
<comment type="similarity">
    <text evidence="1 6">Belongs to the peptidase S14 family.</text>
</comment>
<evidence type="ECO:0000256" key="2">
    <source>
        <dbReference type="ARBA" id="ARBA00022490"/>
    </source>
</evidence>
<dbReference type="AlphaFoldDB" id="V7HXE6"/>
<protein>
    <recommendedName>
        <fullName evidence="6">ATP-dependent Clp protease proteolytic subunit</fullName>
    </recommendedName>
</protein>
<proteinExistence type="inferred from homology"/>
<dbReference type="Pfam" id="PF00574">
    <property type="entry name" value="CLP_protease"/>
    <property type="match status" value="1"/>
</dbReference>
<dbReference type="GO" id="GO:0004176">
    <property type="term" value="F:ATP-dependent peptidase activity"/>
    <property type="evidence" value="ECO:0007669"/>
    <property type="project" value="InterPro"/>
</dbReference>
<gene>
    <name evidence="7" type="ORF">LEQ_2218c</name>
</gene>
<sequence>MKIDANGVITSNDNAWVYELFAVDYICPRMIDEAMESNEDLEININSGGGLVFAGQEIYSKLLQYNHKVTINVTGVAASSASMIAMAGDEVNISPVGQIMIHNVSTLQQGDFHDMNKASEMLQGFNDSLANAYAKKTGKDKAEILNMMDKETWLTAEKAVELGFADAVIAESASIQYVASATTVLPDSMIAKIKELVDENKALKEETAKFDFEAFKQDVLNAIKPTQAKKAKNETFTPFIF</sequence>
<keyword evidence="8" id="KW-1185">Reference proteome</keyword>
<dbReference type="Gene3D" id="3.90.226.10">
    <property type="entry name" value="2-enoyl-CoA Hydratase, Chain A, domain 1"/>
    <property type="match status" value="1"/>
</dbReference>
<dbReference type="GO" id="GO:0051117">
    <property type="term" value="F:ATPase binding"/>
    <property type="evidence" value="ECO:0007669"/>
    <property type="project" value="TreeGrafter"/>
</dbReference>
<dbReference type="GO" id="GO:0004252">
    <property type="term" value="F:serine-type endopeptidase activity"/>
    <property type="evidence" value="ECO:0007669"/>
    <property type="project" value="InterPro"/>
</dbReference>
<evidence type="ECO:0000256" key="6">
    <source>
        <dbReference type="RuleBase" id="RU003567"/>
    </source>
</evidence>
<evidence type="ECO:0000256" key="4">
    <source>
        <dbReference type="ARBA" id="ARBA00022801"/>
    </source>
</evidence>
<evidence type="ECO:0000256" key="1">
    <source>
        <dbReference type="ARBA" id="ARBA00007039"/>
    </source>
</evidence>
<dbReference type="PANTHER" id="PTHR10381:SF70">
    <property type="entry name" value="ATP-DEPENDENT CLP PROTEASE PROTEOLYTIC SUBUNIT"/>
    <property type="match status" value="1"/>
</dbReference>
<dbReference type="PRINTS" id="PR00127">
    <property type="entry name" value="CLPPROTEASEP"/>
</dbReference>
<comment type="caution">
    <text evidence="7">The sequence shown here is derived from an EMBL/GenBank/DDBJ whole genome shotgun (WGS) entry which is preliminary data.</text>
</comment>
<dbReference type="Proteomes" id="UP000018559">
    <property type="component" value="Unassembled WGS sequence"/>
</dbReference>
<dbReference type="EMBL" id="AWWH01000146">
    <property type="protein sequence ID" value="ETA73863.1"/>
    <property type="molecule type" value="Genomic_DNA"/>
</dbReference>
<dbReference type="InterPro" id="IPR023562">
    <property type="entry name" value="ClpP/TepA"/>
</dbReference>
<dbReference type="GO" id="GO:0009368">
    <property type="term" value="C:endopeptidase Clp complex"/>
    <property type="evidence" value="ECO:0007669"/>
    <property type="project" value="TreeGrafter"/>
</dbReference>
<accession>V7HXE6</accession>